<feature type="transmembrane region" description="Helical" evidence="9">
    <location>
        <begin position="252"/>
        <end position="271"/>
    </location>
</feature>
<dbReference type="PROSITE" id="PS00216">
    <property type="entry name" value="SUGAR_TRANSPORT_1"/>
    <property type="match status" value="1"/>
</dbReference>
<keyword evidence="3" id="KW-1003">Cell membrane</keyword>
<evidence type="ECO:0000256" key="7">
    <source>
        <dbReference type="ARBA" id="ARBA00023136"/>
    </source>
</evidence>
<reference evidence="12" key="1">
    <citation type="submission" date="2025-08" db="UniProtKB">
        <authorList>
            <consortium name="RefSeq"/>
        </authorList>
    </citation>
    <scope>IDENTIFICATION</scope>
    <source>
        <tissue evidence="12">Entire body</tissue>
    </source>
</reference>
<evidence type="ECO:0000256" key="9">
    <source>
        <dbReference type="SAM" id="Phobius"/>
    </source>
</evidence>
<feature type="transmembrane region" description="Helical" evidence="9">
    <location>
        <begin position="351"/>
        <end position="369"/>
    </location>
</feature>
<feature type="transmembrane region" description="Helical" evidence="9">
    <location>
        <begin position="84"/>
        <end position="103"/>
    </location>
</feature>
<dbReference type="InterPro" id="IPR036259">
    <property type="entry name" value="MFS_trans_sf"/>
</dbReference>
<dbReference type="PANTHER" id="PTHR48021:SF47">
    <property type="entry name" value="GH17672P"/>
    <property type="match status" value="1"/>
</dbReference>
<name>A0A7F5R5A6_AGRPL</name>
<evidence type="ECO:0000256" key="6">
    <source>
        <dbReference type="ARBA" id="ARBA00022989"/>
    </source>
</evidence>
<dbReference type="GO" id="GO:0022857">
    <property type="term" value="F:transmembrane transporter activity"/>
    <property type="evidence" value="ECO:0007669"/>
    <property type="project" value="InterPro"/>
</dbReference>
<dbReference type="InterPro" id="IPR050549">
    <property type="entry name" value="MFS_Trehalose_Transporter"/>
</dbReference>
<dbReference type="PRINTS" id="PR00171">
    <property type="entry name" value="SUGRTRNSPORT"/>
</dbReference>
<dbReference type="GO" id="GO:0005886">
    <property type="term" value="C:plasma membrane"/>
    <property type="evidence" value="ECO:0007669"/>
    <property type="project" value="UniProtKB-SubCell"/>
</dbReference>
<evidence type="ECO:0000256" key="4">
    <source>
        <dbReference type="ARBA" id="ARBA00022597"/>
    </source>
</evidence>
<keyword evidence="8" id="KW-0325">Glycoprotein</keyword>
<keyword evidence="2" id="KW-0813">Transport</keyword>
<feature type="transmembrane region" description="Helical" evidence="9">
    <location>
        <begin position="291"/>
        <end position="310"/>
    </location>
</feature>
<dbReference type="GeneID" id="108742387"/>
<dbReference type="FunFam" id="1.20.1250.20:FF:000218">
    <property type="entry name" value="facilitated trehalose transporter Tret1"/>
    <property type="match status" value="1"/>
</dbReference>
<evidence type="ECO:0000256" key="8">
    <source>
        <dbReference type="ARBA" id="ARBA00023180"/>
    </source>
</evidence>
<dbReference type="InterPro" id="IPR005828">
    <property type="entry name" value="MFS_sugar_transport-like"/>
</dbReference>
<accession>A0A7F5R5A6</accession>
<feature type="domain" description="Major facilitator superfamily (MFS) profile" evidence="10">
    <location>
        <begin position="1"/>
        <end position="444"/>
    </location>
</feature>
<dbReference type="OrthoDB" id="4142200at2759"/>
<keyword evidence="4" id="KW-0762">Sugar transport</keyword>
<keyword evidence="11" id="KW-1185">Reference proteome</keyword>
<dbReference type="InterPro" id="IPR020846">
    <property type="entry name" value="MFS_dom"/>
</dbReference>
<evidence type="ECO:0000313" key="12">
    <source>
        <dbReference type="RefSeq" id="XP_025831247.1"/>
    </source>
</evidence>
<proteinExistence type="predicted"/>
<evidence type="ECO:0000256" key="1">
    <source>
        <dbReference type="ARBA" id="ARBA00004651"/>
    </source>
</evidence>
<feature type="transmembrane region" description="Helical" evidence="9">
    <location>
        <begin position="57"/>
        <end position="77"/>
    </location>
</feature>
<evidence type="ECO:0000313" key="11">
    <source>
        <dbReference type="Proteomes" id="UP000192223"/>
    </source>
</evidence>
<dbReference type="AlphaFoldDB" id="A0A7F5R5A6"/>
<dbReference type="PANTHER" id="PTHR48021">
    <property type="match status" value="1"/>
</dbReference>
<feature type="transmembrane region" description="Helical" evidence="9">
    <location>
        <begin position="317"/>
        <end position="339"/>
    </location>
</feature>
<sequence length="457" mass="50508">MLPAKTKGRRLKKGNLAALTAGIFTTWTSPVLSKLINTNRLNENPLGRSIYVIEESWIISCLGLGAMLGPIVGGFLSDEIGRKWTLLSCVGIPFLTSLLVLAFSKSTFVYYVARFIGGLGCGNLFTVLPIYFGEIGQSAIRGGIISSVNIFISLGEMYGLCLGPFVSIKLFSLLCTIFPAIFLISFLFASESPYFYLTKGHIEKAEETMTRLHGDQLIVSSELSSTHTSLVLLNNRGDIIRVIWKSKGYRKALLICFGLVAFQQLCGIYAIRSYVTIIFEATGTKFSADFSAIIVGGVQIMASVITPFIVDVAGRRTLLLISAIGMFCSEFLLGIYFYINDKRIKGDEDKWGWAPFVLLVVYIVSYNLGFRPLPWTIVGEILPIAVRSISSMATAMVYWILHFLVTNLFPVVVKAAGMGPTFWILSVLCIFAAIFSKFYLIETKGKTFVEIQEELNK</sequence>
<dbReference type="PROSITE" id="PS50850">
    <property type="entry name" value="MFS"/>
    <property type="match status" value="1"/>
</dbReference>
<dbReference type="PROSITE" id="PS00217">
    <property type="entry name" value="SUGAR_TRANSPORT_2"/>
    <property type="match status" value="1"/>
</dbReference>
<evidence type="ECO:0000259" key="10">
    <source>
        <dbReference type="PROSITE" id="PS50850"/>
    </source>
</evidence>
<feature type="transmembrane region" description="Helical" evidence="9">
    <location>
        <begin position="421"/>
        <end position="440"/>
    </location>
</feature>
<comment type="subcellular location">
    <subcellularLocation>
        <location evidence="1">Cell membrane</location>
        <topology evidence="1">Multi-pass membrane protein</topology>
    </subcellularLocation>
</comment>
<keyword evidence="5 9" id="KW-0812">Transmembrane</keyword>
<keyword evidence="7 9" id="KW-0472">Membrane</keyword>
<dbReference type="InterPro" id="IPR003663">
    <property type="entry name" value="Sugar/inositol_transpt"/>
</dbReference>
<dbReference type="Gene3D" id="1.20.1250.20">
    <property type="entry name" value="MFS general substrate transporter like domains"/>
    <property type="match status" value="1"/>
</dbReference>
<organism evidence="11 12">
    <name type="scientific">Agrilus planipennis</name>
    <name type="common">Emerald ash borer</name>
    <name type="synonym">Agrilus marcopoli</name>
    <dbReference type="NCBI Taxonomy" id="224129"/>
    <lineage>
        <taxon>Eukaryota</taxon>
        <taxon>Metazoa</taxon>
        <taxon>Ecdysozoa</taxon>
        <taxon>Arthropoda</taxon>
        <taxon>Hexapoda</taxon>
        <taxon>Insecta</taxon>
        <taxon>Pterygota</taxon>
        <taxon>Neoptera</taxon>
        <taxon>Endopterygota</taxon>
        <taxon>Coleoptera</taxon>
        <taxon>Polyphaga</taxon>
        <taxon>Elateriformia</taxon>
        <taxon>Buprestoidea</taxon>
        <taxon>Buprestidae</taxon>
        <taxon>Agrilinae</taxon>
        <taxon>Agrilus</taxon>
    </lineage>
</organism>
<evidence type="ECO:0000256" key="3">
    <source>
        <dbReference type="ARBA" id="ARBA00022475"/>
    </source>
</evidence>
<feature type="transmembrane region" description="Helical" evidence="9">
    <location>
        <begin position="171"/>
        <end position="189"/>
    </location>
</feature>
<feature type="transmembrane region" description="Helical" evidence="9">
    <location>
        <begin position="381"/>
        <end position="401"/>
    </location>
</feature>
<evidence type="ECO:0000256" key="5">
    <source>
        <dbReference type="ARBA" id="ARBA00022692"/>
    </source>
</evidence>
<dbReference type="RefSeq" id="XP_025831247.1">
    <property type="nucleotide sequence ID" value="XM_025975462.1"/>
</dbReference>
<dbReference type="Proteomes" id="UP000192223">
    <property type="component" value="Unplaced"/>
</dbReference>
<keyword evidence="6 9" id="KW-1133">Transmembrane helix</keyword>
<dbReference type="Pfam" id="PF00083">
    <property type="entry name" value="Sugar_tr"/>
    <property type="match status" value="1"/>
</dbReference>
<evidence type="ECO:0000256" key="2">
    <source>
        <dbReference type="ARBA" id="ARBA00022448"/>
    </source>
</evidence>
<protein>
    <submittedName>
        <fullName evidence="12">Facilitated trehalose transporter Tret1-like isoform X2</fullName>
    </submittedName>
</protein>
<feature type="transmembrane region" description="Helical" evidence="9">
    <location>
        <begin position="109"/>
        <end position="132"/>
    </location>
</feature>
<gene>
    <name evidence="12" type="primary">LOC108742387</name>
</gene>
<dbReference type="SUPFAM" id="SSF103473">
    <property type="entry name" value="MFS general substrate transporter"/>
    <property type="match status" value="1"/>
</dbReference>
<dbReference type="InterPro" id="IPR005829">
    <property type="entry name" value="Sugar_transporter_CS"/>
</dbReference>